<dbReference type="GO" id="GO:0016740">
    <property type="term" value="F:transferase activity"/>
    <property type="evidence" value="ECO:0007669"/>
    <property type="project" value="UniProtKB-KW"/>
</dbReference>
<evidence type="ECO:0000256" key="8">
    <source>
        <dbReference type="ARBA" id="ARBA00022977"/>
    </source>
</evidence>
<feature type="chain" id="PRO_5039423331" description="Thiamine pyrimidine synthase" evidence="12">
    <location>
        <begin position="23"/>
        <end position="350"/>
    </location>
</feature>
<comment type="similarity">
    <text evidence="3">Belongs to the NMT1/THI5 family.</text>
</comment>
<dbReference type="Gene3D" id="3.40.190.10">
    <property type="entry name" value="Periplasmic binding protein-like II"/>
    <property type="match status" value="2"/>
</dbReference>
<keyword evidence="6" id="KW-0479">Metal-binding</keyword>
<protein>
    <recommendedName>
        <fullName evidence="10">Thiamine pyrimidine synthase</fullName>
    </recommendedName>
</protein>
<dbReference type="SUPFAM" id="SSF53850">
    <property type="entry name" value="Periplasmic binding protein-like II"/>
    <property type="match status" value="1"/>
</dbReference>
<keyword evidence="5" id="KW-0808">Transferase</keyword>
<evidence type="ECO:0000256" key="1">
    <source>
        <dbReference type="ARBA" id="ARBA00003469"/>
    </source>
</evidence>
<evidence type="ECO:0000259" key="13">
    <source>
        <dbReference type="Pfam" id="PF09084"/>
    </source>
</evidence>
<evidence type="ECO:0000313" key="14">
    <source>
        <dbReference type="EMBL" id="QIB70106.1"/>
    </source>
</evidence>
<evidence type="ECO:0000256" key="2">
    <source>
        <dbReference type="ARBA" id="ARBA00004948"/>
    </source>
</evidence>
<keyword evidence="8" id="KW-0784">Thiamine biosynthesis</keyword>
<evidence type="ECO:0000313" key="15">
    <source>
        <dbReference type="Proteomes" id="UP000466848"/>
    </source>
</evidence>
<evidence type="ECO:0000256" key="12">
    <source>
        <dbReference type="SAM" id="SignalP"/>
    </source>
</evidence>
<dbReference type="GO" id="GO:0046872">
    <property type="term" value="F:metal ion binding"/>
    <property type="evidence" value="ECO:0007669"/>
    <property type="project" value="UniProtKB-KW"/>
</dbReference>
<dbReference type="InterPro" id="IPR015168">
    <property type="entry name" value="SsuA/THI5"/>
</dbReference>
<keyword evidence="12" id="KW-0732">Signal</keyword>
<keyword evidence="7" id="KW-0663">Pyridoxal phosphate</keyword>
<dbReference type="InterPro" id="IPR027939">
    <property type="entry name" value="NMT1/THI5"/>
</dbReference>
<dbReference type="PANTHER" id="PTHR31528">
    <property type="entry name" value="4-AMINO-5-HYDROXYMETHYL-2-METHYLPYRIMIDINE PHOSPHATE SYNTHASE THI11-RELATED"/>
    <property type="match status" value="1"/>
</dbReference>
<organism evidence="14 15">
    <name type="scientific">Aminipila butyrica</name>
    <dbReference type="NCBI Taxonomy" id="433296"/>
    <lineage>
        <taxon>Bacteria</taxon>
        <taxon>Bacillati</taxon>
        <taxon>Bacillota</taxon>
        <taxon>Clostridia</taxon>
        <taxon>Peptostreptococcales</taxon>
        <taxon>Anaerovoracaceae</taxon>
        <taxon>Aminipila</taxon>
    </lineage>
</organism>
<evidence type="ECO:0000256" key="11">
    <source>
        <dbReference type="ARBA" id="ARBA00048179"/>
    </source>
</evidence>
<comment type="function">
    <text evidence="1">Responsible for the formation of the pyrimidine heterocycle in the thiamine biosynthesis pathway. Catalyzes the formation of hydroxymethylpyrimidine phosphate (HMP-P) from histidine and pyridoxal phosphate (PLP). The protein uses PLP and the active site histidine to form HMP-P, generating an inactive enzyme. The enzyme can only undergo a single turnover, which suggests it is a suicide enzyme.</text>
</comment>
<evidence type="ECO:0000256" key="5">
    <source>
        <dbReference type="ARBA" id="ARBA00022679"/>
    </source>
</evidence>
<name>A0A858C111_9FIRM</name>
<reference evidence="14 15" key="1">
    <citation type="submission" date="2020-02" db="EMBL/GenBank/DDBJ databases">
        <authorList>
            <person name="Kim Y.B."/>
            <person name="Roh S.W."/>
        </authorList>
    </citation>
    <scope>NUCLEOTIDE SEQUENCE [LARGE SCALE GENOMIC DNA]</scope>
    <source>
        <strain evidence="14 15">DSM 103574</strain>
    </source>
</reference>
<evidence type="ECO:0000256" key="7">
    <source>
        <dbReference type="ARBA" id="ARBA00022898"/>
    </source>
</evidence>
<keyword evidence="15" id="KW-1185">Reference proteome</keyword>
<feature type="domain" description="SsuA/THI5-like" evidence="13">
    <location>
        <begin position="53"/>
        <end position="268"/>
    </location>
</feature>
<gene>
    <name evidence="14" type="ORF">Ami103574_12740</name>
</gene>
<dbReference type="Proteomes" id="UP000466848">
    <property type="component" value="Chromosome"/>
</dbReference>
<proteinExistence type="inferred from homology"/>
<dbReference type="AlphaFoldDB" id="A0A858C111"/>
<evidence type="ECO:0000256" key="10">
    <source>
        <dbReference type="ARBA" id="ARBA00033171"/>
    </source>
</evidence>
<dbReference type="GO" id="GO:0009228">
    <property type="term" value="P:thiamine biosynthetic process"/>
    <property type="evidence" value="ECO:0007669"/>
    <property type="project" value="UniProtKB-KW"/>
</dbReference>
<accession>A0A858C111</accession>
<feature type="signal peptide" evidence="12">
    <location>
        <begin position="1"/>
        <end position="22"/>
    </location>
</feature>
<comment type="pathway">
    <text evidence="2">Cofactor biosynthesis; thiamine diphosphate biosynthesis.</text>
</comment>
<evidence type="ECO:0000256" key="9">
    <source>
        <dbReference type="ARBA" id="ARBA00023004"/>
    </source>
</evidence>
<keyword evidence="9" id="KW-0408">Iron</keyword>
<comment type="subunit">
    <text evidence="4">Homodimer.</text>
</comment>
<evidence type="ECO:0000256" key="3">
    <source>
        <dbReference type="ARBA" id="ARBA00009406"/>
    </source>
</evidence>
<evidence type="ECO:0000256" key="6">
    <source>
        <dbReference type="ARBA" id="ARBA00022723"/>
    </source>
</evidence>
<dbReference type="PROSITE" id="PS51257">
    <property type="entry name" value="PROKAR_LIPOPROTEIN"/>
    <property type="match status" value="1"/>
</dbReference>
<dbReference type="RefSeq" id="WP_163067346.1">
    <property type="nucleotide sequence ID" value="NZ_CP048649.1"/>
</dbReference>
<sequence length="350" mass="38834">MKGIKRIIGIGLVLALTTTLLAGCGAGAEDNKEGNQADSGNATVRLQLKWLPQTQWMGYYVAQEKGYYAEEGIDIEILPGGPDIVPEQQVANGAADIGIGWVGGSLLPHQDQGFPLVEIAQIAQKSGLYLVSEKEKGIESPEDLAGKKIGVWFGGWEYEILALLNKYGIDSDQGVELTKQGYTMDQLYQGQIDVATAMSYNEYMSILESGISEDDLNVIDMNDEGVAMLEDCLFANQDWLKENKESAVRFLRATLKGWQYAVEHPEEATDIVMKYVDTTSTTREHQLKQAQEISKLVKPEDLNLSDIGYMDEEKLQQTADIAYQFGVVKNKPDLSKLYTTEIWELATQEK</sequence>
<evidence type="ECO:0000256" key="4">
    <source>
        <dbReference type="ARBA" id="ARBA00011738"/>
    </source>
</evidence>
<dbReference type="Pfam" id="PF09084">
    <property type="entry name" value="NMT1"/>
    <property type="match status" value="1"/>
</dbReference>
<dbReference type="KEGG" id="abut:Ami103574_12740"/>
<dbReference type="PANTHER" id="PTHR31528:SF1">
    <property type="entry name" value="4-AMINO-5-HYDROXYMETHYL-2-METHYLPYRIMIDINE PHOSPHATE SYNTHASE THI11-RELATED"/>
    <property type="match status" value="1"/>
</dbReference>
<dbReference type="EMBL" id="CP048649">
    <property type="protein sequence ID" value="QIB70106.1"/>
    <property type="molecule type" value="Genomic_DNA"/>
</dbReference>
<comment type="catalytic activity">
    <reaction evidence="11">
        <text>N(6)-(pyridoxal phosphate)-L-lysyl-[4-amino-5-hydroxymethyl-2-methylpyrimidine phosphate synthase] + L-histidyl-[4-amino-5-hydroxymethyl-2-methylpyrimidine phosphate synthase] + 2 Fe(3+) + 4 H2O = L-lysyl-[4-amino-5-hydroxymethyl-2-methylpyrimidine phosphate synthase] + (2S)-2-amino-5-hydroxy-4-oxopentanoyl-[4-amino-5-hydroxymethyl-2-methylpyrimidine phosphate synthase] + 4-amino-2-methyl-5-(phosphooxymethyl)pyrimidine + 3-oxopropanoate + 2 Fe(2+) + 2 H(+)</text>
        <dbReference type="Rhea" id="RHEA:65756"/>
        <dbReference type="Rhea" id="RHEA-COMP:16892"/>
        <dbReference type="Rhea" id="RHEA-COMP:16893"/>
        <dbReference type="Rhea" id="RHEA-COMP:16894"/>
        <dbReference type="Rhea" id="RHEA-COMP:16895"/>
        <dbReference type="ChEBI" id="CHEBI:15377"/>
        <dbReference type="ChEBI" id="CHEBI:15378"/>
        <dbReference type="ChEBI" id="CHEBI:29033"/>
        <dbReference type="ChEBI" id="CHEBI:29034"/>
        <dbReference type="ChEBI" id="CHEBI:29969"/>
        <dbReference type="ChEBI" id="CHEBI:29979"/>
        <dbReference type="ChEBI" id="CHEBI:33190"/>
        <dbReference type="ChEBI" id="CHEBI:58354"/>
        <dbReference type="ChEBI" id="CHEBI:143915"/>
        <dbReference type="ChEBI" id="CHEBI:157692"/>
    </reaction>
    <physiologicalReaction direction="left-to-right" evidence="11">
        <dbReference type="Rhea" id="RHEA:65757"/>
    </physiologicalReaction>
</comment>